<evidence type="ECO:0000259" key="1">
    <source>
        <dbReference type="Pfam" id="PF07045"/>
    </source>
</evidence>
<organism evidence="2">
    <name type="scientific">hydrothermal vent metagenome</name>
    <dbReference type="NCBI Taxonomy" id="652676"/>
    <lineage>
        <taxon>unclassified sequences</taxon>
        <taxon>metagenomes</taxon>
        <taxon>ecological metagenomes</taxon>
    </lineage>
</organism>
<dbReference type="Gene3D" id="3.30.70.100">
    <property type="match status" value="1"/>
</dbReference>
<proteinExistence type="predicted"/>
<dbReference type="Pfam" id="PF07045">
    <property type="entry name" value="DUF1330"/>
    <property type="match status" value="1"/>
</dbReference>
<dbReference type="AlphaFoldDB" id="A0A3B0X540"/>
<gene>
    <name evidence="2" type="ORF">MNBD_GAMMA05-1555</name>
</gene>
<dbReference type="SUPFAM" id="SSF54909">
    <property type="entry name" value="Dimeric alpha+beta barrel"/>
    <property type="match status" value="1"/>
</dbReference>
<protein>
    <recommendedName>
        <fullName evidence="1">DUF1330 domain-containing protein</fullName>
    </recommendedName>
</protein>
<accession>A0A3B0X540</accession>
<dbReference type="InterPro" id="IPR011008">
    <property type="entry name" value="Dimeric_a/b-barrel"/>
</dbReference>
<name>A0A3B0X540_9ZZZZ</name>
<dbReference type="InterPro" id="IPR010753">
    <property type="entry name" value="DUF1330"/>
</dbReference>
<dbReference type="EMBL" id="UOFE01000012">
    <property type="protein sequence ID" value="VAW51034.1"/>
    <property type="molecule type" value="Genomic_DNA"/>
</dbReference>
<evidence type="ECO:0000313" key="2">
    <source>
        <dbReference type="EMBL" id="VAW51034.1"/>
    </source>
</evidence>
<reference evidence="2" key="1">
    <citation type="submission" date="2018-06" db="EMBL/GenBank/DDBJ databases">
        <authorList>
            <person name="Zhirakovskaya E."/>
        </authorList>
    </citation>
    <scope>NUCLEOTIDE SEQUENCE</scope>
</reference>
<feature type="domain" description="DUF1330" evidence="1">
    <location>
        <begin position="33"/>
        <end position="108"/>
    </location>
</feature>
<sequence length="124" mass="14526">MLFNKVAIFLFTLCTAFYAHSVTSGENNMIKLVFALKITDEKKYLEYRDKIKPLMNELNIMVLKEYRISKVVHSNSKKESVNMLAMFGFPSQETKEKFFSNNVYQEAKLLFSESTMNFSKHVEE</sequence>